<reference evidence="2" key="1">
    <citation type="submission" date="2018-11" db="EMBL/GenBank/DDBJ databases">
        <authorList>
            <person name="Grassa J C."/>
        </authorList>
    </citation>
    <scope>NUCLEOTIDE SEQUENCE [LARGE SCALE GENOMIC DNA]</scope>
</reference>
<sequence>MDSFHPDISNALSIREREVVNLSNLPTPPQRPVSHQIIYKIFSHKGFNPKQLINFFTTHWKGRFEVTISTYEKDSFMITFGCEGSPLPKSNYDRYRQDFSKAGPCPFITRLARNTISPIIPHPKPFPALPLQATSREKGKVVMIDNDNPPAALKIMYTPSNFVGSSSNACIFTSINLEKHSNDKQIISPTSKSTAATSSPRSTIEKSEHHSLLHNTTPSASISATTSRCRTRMTPLADSTNTSTHQQHDPSSEITDISLLADGNGAPLAKAVNSNVNVTIINYGRNFVDCYMARFDGPSCHFSDFYGSPVVAQRKFTWELLKKLKDSAPLMPWLVMGDFNEIISHSDKLGGPLKNDSQIDDFRTTIDASGLHELIFDGERFTWHNNNICGSNVKERLDYGFINSSWMNEFQVPTISHLDFFQSDHRALKSIFSTIGFDAKAIQHVLHTVPCTILADINRSLLLPYTREDVFNALSSMGDDSSPGLDGMPVMFYTNYWHIVGDLVSKTVLEVLNNGADPSCFNQTLVTLIPKVKKPNAMSQLCPINLCNVLYKGAPSVSHLFFADDNLVLCRANKKSAMAIKRSLDYYCRASGQSLNVDKSVLSFSPNTLLVFQSNV</sequence>
<dbReference type="PANTHER" id="PTHR33710:SF71">
    <property type="entry name" value="ENDONUCLEASE_EXONUCLEASE_PHOSPHATASE DOMAIN-CONTAINING PROTEIN"/>
    <property type="match status" value="1"/>
</dbReference>
<protein>
    <recommendedName>
        <fullName evidence="4">Reverse transcriptase domain-containing protein</fullName>
    </recommendedName>
</protein>
<dbReference type="PANTHER" id="PTHR33710">
    <property type="entry name" value="BNAC02G09200D PROTEIN"/>
    <property type="match status" value="1"/>
</dbReference>
<dbReference type="EMBL" id="UZAU01000584">
    <property type="status" value="NOT_ANNOTATED_CDS"/>
    <property type="molecule type" value="Genomic_DNA"/>
</dbReference>
<dbReference type="InterPro" id="IPR036691">
    <property type="entry name" value="Endo/exonu/phosph_ase_sf"/>
</dbReference>
<dbReference type="SUPFAM" id="SSF56219">
    <property type="entry name" value="DNase I-like"/>
    <property type="match status" value="1"/>
</dbReference>
<accession>A0A803Q084</accession>
<keyword evidence="3" id="KW-1185">Reference proteome</keyword>
<feature type="compositionally biased region" description="Low complexity" evidence="1">
    <location>
        <begin position="216"/>
        <end position="227"/>
    </location>
</feature>
<evidence type="ECO:0000256" key="1">
    <source>
        <dbReference type="SAM" id="MobiDB-lite"/>
    </source>
</evidence>
<evidence type="ECO:0008006" key="4">
    <source>
        <dbReference type="Google" id="ProtNLM"/>
    </source>
</evidence>
<dbReference type="AlphaFoldDB" id="A0A803Q084"/>
<dbReference type="EnsemblPlants" id="evm.model.06.855">
    <property type="protein sequence ID" value="cds.evm.model.06.855"/>
    <property type="gene ID" value="evm.TU.06.855"/>
</dbReference>
<proteinExistence type="predicted"/>
<feature type="region of interest" description="Disordered" evidence="1">
    <location>
        <begin position="183"/>
        <end position="230"/>
    </location>
</feature>
<evidence type="ECO:0000313" key="2">
    <source>
        <dbReference type="EnsemblPlants" id="cds.evm.model.06.855"/>
    </source>
</evidence>
<feature type="compositionally biased region" description="Low complexity" evidence="1">
    <location>
        <begin position="188"/>
        <end position="202"/>
    </location>
</feature>
<reference evidence="2" key="2">
    <citation type="submission" date="2021-03" db="UniProtKB">
        <authorList>
            <consortium name="EnsemblPlants"/>
        </authorList>
    </citation>
    <scope>IDENTIFICATION</scope>
</reference>
<dbReference type="Gramene" id="evm.model.06.855">
    <property type="protein sequence ID" value="cds.evm.model.06.855"/>
    <property type="gene ID" value="evm.TU.06.855"/>
</dbReference>
<name>A0A803Q084_CANSA</name>
<dbReference type="Gene3D" id="3.60.10.10">
    <property type="entry name" value="Endonuclease/exonuclease/phosphatase"/>
    <property type="match status" value="1"/>
</dbReference>
<dbReference type="Proteomes" id="UP000596661">
    <property type="component" value="Chromosome 6"/>
</dbReference>
<organism evidence="2 3">
    <name type="scientific">Cannabis sativa</name>
    <name type="common">Hemp</name>
    <name type="synonym">Marijuana</name>
    <dbReference type="NCBI Taxonomy" id="3483"/>
    <lineage>
        <taxon>Eukaryota</taxon>
        <taxon>Viridiplantae</taxon>
        <taxon>Streptophyta</taxon>
        <taxon>Embryophyta</taxon>
        <taxon>Tracheophyta</taxon>
        <taxon>Spermatophyta</taxon>
        <taxon>Magnoliopsida</taxon>
        <taxon>eudicotyledons</taxon>
        <taxon>Gunneridae</taxon>
        <taxon>Pentapetalae</taxon>
        <taxon>rosids</taxon>
        <taxon>fabids</taxon>
        <taxon>Rosales</taxon>
        <taxon>Cannabaceae</taxon>
        <taxon>Cannabis</taxon>
    </lineage>
</organism>
<evidence type="ECO:0000313" key="3">
    <source>
        <dbReference type="Proteomes" id="UP000596661"/>
    </source>
</evidence>